<sequence>MAYCDDEIHITMRGTIFFIIAMFVINVNSKSLVPCYRKVSWEARVGIKNGDNLAIECETPMFKFCSNQDDKHFLHVLSLCPEYFTIPNCTYECVKSYFKYNCDCLIRKIEKRTLPLSYVYDSILFMPAMKKK</sequence>
<dbReference type="AlphaFoldDB" id="A0A5E4NIP5"/>
<accession>A0A5E4NIP5</accession>
<protein>
    <submittedName>
        <fullName evidence="1">Uncharacterized protein</fullName>
    </submittedName>
</protein>
<dbReference type="EMBL" id="CABPRJ010001954">
    <property type="protein sequence ID" value="VVC42466.1"/>
    <property type="molecule type" value="Genomic_DNA"/>
</dbReference>
<gene>
    <name evidence="1" type="ORF">CINCED_3A022293</name>
</gene>
<evidence type="ECO:0000313" key="2">
    <source>
        <dbReference type="Proteomes" id="UP000325440"/>
    </source>
</evidence>
<evidence type="ECO:0000313" key="1">
    <source>
        <dbReference type="EMBL" id="VVC42466.1"/>
    </source>
</evidence>
<dbReference type="Proteomes" id="UP000325440">
    <property type="component" value="Unassembled WGS sequence"/>
</dbReference>
<organism evidence="1 2">
    <name type="scientific">Cinara cedri</name>
    <dbReference type="NCBI Taxonomy" id="506608"/>
    <lineage>
        <taxon>Eukaryota</taxon>
        <taxon>Metazoa</taxon>
        <taxon>Ecdysozoa</taxon>
        <taxon>Arthropoda</taxon>
        <taxon>Hexapoda</taxon>
        <taxon>Insecta</taxon>
        <taxon>Pterygota</taxon>
        <taxon>Neoptera</taxon>
        <taxon>Paraneoptera</taxon>
        <taxon>Hemiptera</taxon>
        <taxon>Sternorrhyncha</taxon>
        <taxon>Aphidomorpha</taxon>
        <taxon>Aphidoidea</taxon>
        <taxon>Aphididae</taxon>
        <taxon>Lachninae</taxon>
        <taxon>Cinara</taxon>
    </lineage>
</organism>
<keyword evidence="2" id="KW-1185">Reference proteome</keyword>
<name>A0A5E4NIP5_9HEMI</name>
<proteinExistence type="predicted"/>
<reference evidence="1 2" key="1">
    <citation type="submission" date="2019-08" db="EMBL/GenBank/DDBJ databases">
        <authorList>
            <person name="Alioto T."/>
            <person name="Alioto T."/>
            <person name="Gomez Garrido J."/>
        </authorList>
    </citation>
    <scope>NUCLEOTIDE SEQUENCE [LARGE SCALE GENOMIC DNA]</scope>
</reference>